<dbReference type="InterPro" id="IPR008949">
    <property type="entry name" value="Isoprenoid_synthase_dom_sf"/>
</dbReference>
<dbReference type="Gene3D" id="1.10.600.10">
    <property type="entry name" value="Farnesyl Diphosphate Synthase"/>
    <property type="match status" value="1"/>
</dbReference>
<dbReference type="InterPro" id="IPR002060">
    <property type="entry name" value="Squ/phyt_synthse"/>
</dbReference>
<gene>
    <name evidence="8" type="ORF">AJ78_02040</name>
</gene>
<dbReference type="OrthoDB" id="270318at2759"/>
<comment type="subcellular location">
    <subcellularLocation>
        <location evidence="1">Mitochondrion inner membrane</location>
    </subcellularLocation>
</comment>
<evidence type="ECO:0000313" key="8">
    <source>
        <dbReference type="EMBL" id="OJD17868.1"/>
    </source>
</evidence>
<keyword evidence="5" id="KW-0472">Membrane</keyword>
<reference evidence="8 9" key="1">
    <citation type="submission" date="2015-07" db="EMBL/GenBank/DDBJ databases">
        <title>Emmonsia species relationships and genome sequence.</title>
        <authorList>
            <consortium name="The Broad Institute Genomics Platform"/>
            <person name="Cuomo C.A."/>
            <person name="Munoz J.F."/>
            <person name="Imamovic A."/>
            <person name="Priest M.E."/>
            <person name="Young S."/>
            <person name="Clay O.K."/>
            <person name="McEwen J.G."/>
        </authorList>
    </citation>
    <scope>NUCLEOTIDE SEQUENCE [LARGE SCALE GENOMIC DNA]</scope>
    <source>
        <strain evidence="8 9">UAMH 9510</strain>
    </source>
</reference>
<accession>A0A1J9QPR7</accession>
<evidence type="ECO:0008006" key="10">
    <source>
        <dbReference type="Google" id="ProtNLM"/>
    </source>
</evidence>
<dbReference type="GO" id="GO:0005743">
    <property type="term" value="C:mitochondrial inner membrane"/>
    <property type="evidence" value="ECO:0007669"/>
    <property type="project" value="UniProtKB-SubCell"/>
</dbReference>
<evidence type="ECO:0000256" key="6">
    <source>
        <dbReference type="ARBA" id="ARBA00038273"/>
    </source>
</evidence>
<proteinExistence type="inferred from homology"/>
<keyword evidence="3" id="KW-0809">Transit peptide</keyword>
<name>A0A1J9QPR7_9EURO</name>
<comment type="similarity">
    <text evidence="6">Belongs to the NDUFAF6 family.</text>
</comment>
<organism evidence="8 9">
    <name type="scientific">Emergomyces pasteurianus Ep9510</name>
    <dbReference type="NCBI Taxonomy" id="1447872"/>
    <lineage>
        <taxon>Eukaryota</taxon>
        <taxon>Fungi</taxon>
        <taxon>Dikarya</taxon>
        <taxon>Ascomycota</taxon>
        <taxon>Pezizomycotina</taxon>
        <taxon>Eurotiomycetes</taxon>
        <taxon>Eurotiomycetidae</taxon>
        <taxon>Onygenales</taxon>
        <taxon>Ajellomycetaceae</taxon>
        <taxon>Emergomyces</taxon>
    </lineage>
</organism>
<dbReference type="Pfam" id="PF00494">
    <property type="entry name" value="SQS_PSY"/>
    <property type="match status" value="2"/>
</dbReference>
<dbReference type="PANTHER" id="PTHR21181">
    <property type="match status" value="1"/>
</dbReference>
<feature type="region of interest" description="Disordered" evidence="7">
    <location>
        <begin position="346"/>
        <end position="366"/>
    </location>
</feature>
<evidence type="ECO:0000256" key="4">
    <source>
        <dbReference type="ARBA" id="ARBA00023128"/>
    </source>
</evidence>
<dbReference type="SUPFAM" id="SSF48576">
    <property type="entry name" value="Terpenoid synthases"/>
    <property type="match status" value="1"/>
</dbReference>
<evidence type="ECO:0000313" key="9">
    <source>
        <dbReference type="Proteomes" id="UP000182235"/>
    </source>
</evidence>
<keyword evidence="2" id="KW-0999">Mitochondrion inner membrane</keyword>
<dbReference type="GO" id="GO:0032981">
    <property type="term" value="P:mitochondrial respiratory chain complex I assembly"/>
    <property type="evidence" value="ECO:0007669"/>
    <property type="project" value="TreeGrafter"/>
</dbReference>
<keyword evidence="4" id="KW-0496">Mitochondrion</keyword>
<comment type="caution">
    <text evidence="8">The sequence shown here is derived from an EMBL/GenBank/DDBJ whole genome shotgun (WGS) entry which is preliminary data.</text>
</comment>
<dbReference type="AlphaFoldDB" id="A0A1J9QPR7"/>
<dbReference type="EMBL" id="LGRN01000052">
    <property type="protein sequence ID" value="OJD17868.1"/>
    <property type="molecule type" value="Genomic_DNA"/>
</dbReference>
<evidence type="ECO:0000256" key="1">
    <source>
        <dbReference type="ARBA" id="ARBA00004273"/>
    </source>
</evidence>
<feature type="compositionally biased region" description="Basic and acidic residues" evidence="7">
    <location>
        <begin position="346"/>
        <end position="356"/>
    </location>
</feature>
<evidence type="ECO:0000256" key="3">
    <source>
        <dbReference type="ARBA" id="ARBA00022946"/>
    </source>
</evidence>
<dbReference type="PANTHER" id="PTHR21181:SF13">
    <property type="entry name" value="NADH DEHYDROGENASE (UBIQUINONE) COMPLEX I, ASSEMBLY FACTOR 6"/>
    <property type="match status" value="1"/>
</dbReference>
<evidence type="ECO:0000256" key="5">
    <source>
        <dbReference type="ARBA" id="ARBA00023136"/>
    </source>
</evidence>
<dbReference type="STRING" id="1447872.A0A1J9QPR7"/>
<keyword evidence="9" id="KW-1185">Reference proteome</keyword>
<dbReference type="Proteomes" id="UP000182235">
    <property type="component" value="Unassembled WGS sequence"/>
</dbReference>
<protein>
    <recommendedName>
        <fullName evidence="10">Squalene/phytoene synthase</fullName>
    </recommendedName>
</protein>
<evidence type="ECO:0000256" key="7">
    <source>
        <dbReference type="SAM" id="MobiDB-lite"/>
    </source>
</evidence>
<dbReference type="VEuPathDB" id="FungiDB:AJ78_02040"/>
<evidence type="ECO:0000256" key="2">
    <source>
        <dbReference type="ARBA" id="ARBA00022792"/>
    </source>
</evidence>
<sequence length="431" mass="47639">MSTKTPVGCLRCASRRLKIRSAYTSQNLYRASRPFSKSAAHLSSSPVGQAKAEFESSQKYCLNLLRQVIHIFYFRLDTNQDGNLTPTRKYDRPSYTLSTFIPRHTLSFYLALRALNISLSMIPDTTSTPTIGLMRLQFWRDTISQTLAGKPPKEPIATLLAAALSELDTRTGGQARISKGWFLRMINSREQYLTNTPYTSLSALESYAENTYSTLLYLTLSALPLTSVTADHLASHIGKAAGISAVLRGIPLIAFPPPPNHHSNQTGVLGGGIGAPGSHARSGAITLPLDVMAETGLKEEDVFRHGAEAPGLRDAVFTVATRASDHLITARQMLKNLRAGQDVGHDFEHEGEEGHEYNNASTSDNDSGIATSNAQLEEVERAFGVLMPALSTSLWLDRLQAVDFDIFKPELRTSDWRLPWKAYWANRRRIF</sequence>